<dbReference type="Gene3D" id="3.10.290.10">
    <property type="entry name" value="RNA-binding S4 domain"/>
    <property type="match status" value="1"/>
</dbReference>
<dbReference type="NCBIfam" id="TIGR00234">
    <property type="entry name" value="tyrS"/>
    <property type="match status" value="1"/>
</dbReference>
<dbReference type="InterPro" id="IPR014729">
    <property type="entry name" value="Rossmann-like_a/b/a_fold"/>
</dbReference>
<dbReference type="EC" id="6.1.1.1" evidence="9"/>
<dbReference type="Pfam" id="PF00579">
    <property type="entry name" value="tRNA-synt_1b"/>
    <property type="match status" value="1"/>
</dbReference>
<comment type="catalytic activity">
    <reaction evidence="8 9">
        <text>tRNA(Tyr) + L-tyrosine + ATP = L-tyrosyl-tRNA(Tyr) + AMP + diphosphate + H(+)</text>
        <dbReference type="Rhea" id="RHEA:10220"/>
        <dbReference type="Rhea" id="RHEA-COMP:9706"/>
        <dbReference type="Rhea" id="RHEA-COMP:9707"/>
        <dbReference type="ChEBI" id="CHEBI:15378"/>
        <dbReference type="ChEBI" id="CHEBI:30616"/>
        <dbReference type="ChEBI" id="CHEBI:33019"/>
        <dbReference type="ChEBI" id="CHEBI:58315"/>
        <dbReference type="ChEBI" id="CHEBI:78442"/>
        <dbReference type="ChEBI" id="CHEBI:78536"/>
        <dbReference type="ChEBI" id="CHEBI:456215"/>
        <dbReference type="EC" id="6.1.1.1"/>
    </reaction>
</comment>
<dbReference type="HAMAP" id="MF_02007">
    <property type="entry name" value="Tyr_tRNA_synth_type2"/>
    <property type="match status" value="1"/>
</dbReference>
<dbReference type="InterPro" id="IPR024088">
    <property type="entry name" value="Tyr-tRNA-ligase_bac-type"/>
</dbReference>
<keyword evidence="7 9" id="KW-0030">Aminoacyl-tRNA synthetase</keyword>
<keyword evidence="3 9" id="KW-0547">Nucleotide-binding</keyword>
<dbReference type="InterPro" id="IPR024108">
    <property type="entry name" value="Tyr-tRNA-ligase_bac_2"/>
</dbReference>
<dbReference type="InterPro" id="IPR002307">
    <property type="entry name" value="Tyr-tRNA-ligase"/>
</dbReference>
<keyword evidence="6 9" id="KW-0648">Protein biosynthesis</keyword>
<comment type="subcellular location">
    <subcellularLocation>
        <location evidence="9">Cytoplasm</location>
    </subcellularLocation>
</comment>
<sequence>MSDLDAAQAPAGAVPSDLPLSDRVQEALAISLRGCAELLPQADWVKKLQRWEATGVPLRIKFGMDPTAPDLHLGHTVVLNKMRQLQDLGLAVIPLIGDFTTTIGDPSGRNSTRPPLTREQIEANAKTYFEQIRLVVDMDRAEVRWNSEWCDPLGARGMIQLAAKYTVARMLEREDFTKRFQSGTAISVHEFLYPLMQGYDSVALKSDLELGGTDQKFNLLMGRHLQAEYGQEPQCILTMPLLEGLDGVDKMSKSKGNYIGITEPANTMFAKVMSVSDELMWRWYTLLSFRSEAEIAALKAEVEGGRNPRDAKVALAKEITARFHSAAAAEAAEQDFVNRSKGGIPDDIPEVALSGAPMAIGALLKAANLVASGSEGLRMVEQGGVRIDGTVVSDKGLKVEAATFVLQVGKRKFARVTLG</sequence>
<keyword evidence="2 9" id="KW-0436">Ligase</keyword>
<keyword evidence="4 9" id="KW-0067">ATP-binding</keyword>
<evidence type="ECO:0000256" key="4">
    <source>
        <dbReference type="ARBA" id="ARBA00022840"/>
    </source>
</evidence>
<dbReference type="PROSITE" id="PS00178">
    <property type="entry name" value="AA_TRNA_LIGASE_I"/>
    <property type="match status" value="1"/>
</dbReference>
<dbReference type="SUPFAM" id="SSF52374">
    <property type="entry name" value="Nucleotidylyl transferase"/>
    <property type="match status" value="1"/>
</dbReference>
<keyword evidence="12" id="KW-1185">Reference proteome</keyword>
<dbReference type="SUPFAM" id="SSF55174">
    <property type="entry name" value="Alpha-L RNA-binding motif"/>
    <property type="match status" value="1"/>
</dbReference>
<accession>A0ABT1BL59</accession>
<evidence type="ECO:0000313" key="11">
    <source>
        <dbReference type="EMBL" id="MCO5976950.1"/>
    </source>
</evidence>
<dbReference type="Proteomes" id="UP001204851">
    <property type="component" value="Unassembled WGS sequence"/>
</dbReference>
<evidence type="ECO:0000256" key="10">
    <source>
        <dbReference type="PROSITE-ProRule" id="PRU00182"/>
    </source>
</evidence>
<reference evidence="11 12" key="1">
    <citation type="submission" date="2022-06" db="EMBL/GenBank/DDBJ databases">
        <title>Ideonella sp. NS12-5 Genome sequencing and assembly.</title>
        <authorList>
            <person name="Jung Y."/>
        </authorList>
    </citation>
    <scope>NUCLEOTIDE SEQUENCE [LARGE SCALE GENOMIC DNA]</scope>
    <source>
        <strain evidence="11 12">NS12-5</strain>
    </source>
</reference>
<evidence type="ECO:0000256" key="1">
    <source>
        <dbReference type="ARBA" id="ARBA00022490"/>
    </source>
</evidence>
<evidence type="ECO:0000256" key="3">
    <source>
        <dbReference type="ARBA" id="ARBA00022741"/>
    </source>
</evidence>
<dbReference type="PRINTS" id="PR01040">
    <property type="entry name" value="TRNASYNTHTYR"/>
</dbReference>
<evidence type="ECO:0000256" key="9">
    <source>
        <dbReference type="HAMAP-Rule" id="MF_02007"/>
    </source>
</evidence>
<dbReference type="GO" id="GO:0004831">
    <property type="term" value="F:tyrosine-tRNA ligase activity"/>
    <property type="evidence" value="ECO:0007669"/>
    <property type="project" value="UniProtKB-EC"/>
</dbReference>
<dbReference type="InterPro" id="IPR001412">
    <property type="entry name" value="aa-tRNA-synth_I_CS"/>
</dbReference>
<comment type="function">
    <text evidence="9">Catalyzes the attachment of tyrosine to tRNA(Tyr) in a two-step reaction: tyrosine is first activated by ATP to form Tyr-AMP and then transferred to the acceptor end of tRNA(Tyr).</text>
</comment>
<keyword evidence="5 10" id="KW-0694">RNA-binding</keyword>
<protein>
    <recommendedName>
        <fullName evidence="9">Tyrosine--tRNA ligase</fullName>
        <ecNumber evidence="9">6.1.1.1</ecNumber>
    </recommendedName>
    <alternativeName>
        <fullName evidence="9">Tyrosyl-tRNA synthetase</fullName>
        <shortName evidence="9">TyrRS</shortName>
    </alternativeName>
</protein>
<dbReference type="CDD" id="cd00165">
    <property type="entry name" value="S4"/>
    <property type="match status" value="1"/>
</dbReference>
<evidence type="ECO:0000256" key="6">
    <source>
        <dbReference type="ARBA" id="ARBA00022917"/>
    </source>
</evidence>
<dbReference type="RefSeq" id="WP_252769491.1">
    <property type="nucleotide sequence ID" value="NZ_JAMXMC010000005.1"/>
</dbReference>
<name>A0ABT1BL59_9BURK</name>
<proteinExistence type="inferred from homology"/>
<dbReference type="Gene3D" id="3.40.50.620">
    <property type="entry name" value="HUPs"/>
    <property type="match status" value="1"/>
</dbReference>
<dbReference type="Pfam" id="PF13275">
    <property type="entry name" value="S4_2"/>
    <property type="match status" value="1"/>
</dbReference>
<comment type="similarity">
    <text evidence="9">Belongs to the class-I aminoacyl-tRNA synthetase family. TyrS type 2 subfamily.</text>
</comment>
<keyword evidence="1 9" id="KW-0963">Cytoplasm</keyword>
<dbReference type="PROSITE" id="PS50889">
    <property type="entry name" value="S4"/>
    <property type="match status" value="1"/>
</dbReference>
<dbReference type="InterPro" id="IPR036986">
    <property type="entry name" value="S4_RNA-bd_sf"/>
</dbReference>
<dbReference type="InterPro" id="IPR002305">
    <property type="entry name" value="aa-tRNA-synth_Ic"/>
</dbReference>
<feature type="short sequence motif" description="'KMSKS' region" evidence="9">
    <location>
        <begin position="250"/>
        <end position="254"/>
    </location>
</feature>
<dbReference type="CDD" id="cd00805">
    <property type="entry name" value="TyrRS_core"/>
    <property type="match status" value="1"/>
</dbReference>
<evidence type="ECO:0000256" key="7">
    <source>
        <dbReference type="ARBA" id="ARBA00023146"/>
    </source>
</evidence>
<dbReference type="EMBL" id="JAMXMC010000005">
    <property type="protein sequence ID" value="MCO5976950.1"/>
    <property type="molecule type" value="Genomic_DNA"/>
</dbReference>
<dbReference type="Gene3D" id="1.10.240.10">
    <property type="entry name" value="Tyrosyl-Transfer RNA Synthetase"/>
    <property type="match status" value="1"/>
</dbReference>
<comment type="caution">
    <text evidence="11">The sequence shown here is derived from an EMBL/GenBank/DDBJ whole genome shotgun (WGS) entry which is preliminary data.</text>
</comment>
<dbReference type="PANTHER" id="PTHR11766">
    <property type="entry name" value="TYROSYL-TRNA SYNTHETASE"/>
    <property type="match status" value="1"/>
</dbReference>
<evidence type="ECO:0000256" key="2">
    <source>
        <dbReference type="ARBA" id="ARBA00022598"/>
    </source>
</evidence>
<evidence type="ECO:0000256" key="5">
    <source>
        <dbReference type="ARBA" id="ARBA00022884"/>
    </source>
</evidence>
<feature type="binding site" evidence="9">
    <location>
        <position position="253"/>
    </location>
    <ligand>
        <name>ATP</name>
        <dbReference type="ChEBI" id="CHEBI:30616"/>
    </ligand>
</feature>
<organism evidence="11 12">
    <name type="scientific">Ideonella oryzae</name>
    <dbReference type="NCBI Taxonomy" id="2937441"/>
    <lineage>
        <taxon>Bacteria</taxon>
        <taxon>Pseudomonadati</taxon>
        <taxon>Pseudomonadota</taxon>
        <taxon>Betaproteobacteria</taxon>
        <taxon>Burkholderiales</taxon>
        <taxon>Sphaerotilaceae</taxon>
        <taxon>Ideonella</taxon>
    </lineage>
</organism>
<comment type="subunit">
    <text evidence="9">Homodimer.</text>
</comment>
<feature type="short sequence motif" description="'HIGH' region" evidence="9">
    <location>
        <begin position="66"/>
        <end position="75"/>
    </location>
</feature>
<gene>
    <name evidence="9 11" type="primary">tyrS</name>
    <name evidence="11" type="ORF">M0L44_09535</name>
</gene>
<evidence type="ECO:0000256" key="8">
    <source>
        <dbReference type="ARBA" id="ARBA00048248"/>
    </source>
</evidence>
<evidence type="ECO:0000313" key="12">
    <source>
        <dbReference type="Proteomes" id="UP001204851"/>
    </source>
</evidence>
<dbReference type="PANTHER" id="PTHR11766:SF1">
    <property type="entry name" value="TYROSINE--TRNA LIGASE"/>
    <property type="match status" value="1"/>
</dbReference>